<feature type="domain" description="Type II secretion system protein GspE N-terminal" evidence="7">
    <location>
        <begin position="57"/>
        <end position="143"/>
    </location>
</feature>
<dbReference type="PANTHER" id="PTHR30258">
    <property type="entry name" value="TYPE II SECRETION SYSTEM PROTEIN GSPE-RELATED"/>
    <property type="match status" value="1"/>
</dbReference>
<evidence type="ECO:0000256" key="4">
    <source>
        <dbReference type="ARBA" id="ARBA00022741"/>
    </source>
</evidence>
<organism evidence="8 9">
    <name type="scientific">Pyrinomonas methylaliphatogenes</name>
    <dbReference type="NCBI Taxonomy" id="454194"/>
    <lineage>
        <taxon>Bacteria</taxon>
        <taxon>Pseudomonadati</taxon>
        <taxon>Acidobacteriota</taxon>
        <taxon>Blastocatellia</taxon>
        <taxon>Blastocatellales</taxon>
        <taxon>Pyrinomonadaceae</taxon>
        <taxon>Pyrinomonas</taxon>
    </lineage>
</organism>
<dbReference type="InterPro" id="IPR001482">
    <property type="entry name" value="T2SS/T4SS_dom"/>
</dbReference>
<dbReference type="STRING" id="454194.PYK22_01593"/>
<gene>
    <name evidence="8" type="ORF">PYK22_01593</name>
</gene>
<evidence type="ECO:0000256" key="1">
    <source>
        <dbReference type="ARBA" id="ARBA00004496"/>
    </source>
</evidence>
<dbReference type="FunFam" id="3.40.50.300:FF:000398">
    <property type="entry name" value="Type IV pilus assembly ATPase PilB"/>
    <property type="match status" value="1"/>
</dbReference>
<comment type="subcellular location">
    <subcellularLocation>
        <location evidence="1">Cytoplasm</location>
    </subcellularLocation>
</comment>
<evidence type="ECO:0000259" key="7">
    <source>
        <dbReference type="Pfam" id="PF05157"/>
    </source>
</evidence>
<sequence length="596" mass="66393">MSAKLGEILVREKILTPQQLREALDYQREHGGRLGYNLVKLGFVSDDMITAVLSRLYGVPSINLDLFEIDPQVIKLIPREVAEKYSVLPLSRVGATLTLAMADPTNVFAMDDIKFMTGLNVEPVIVSEASLQEAIEKYYSSSREIELAERIEPGGGRANGNGHNAGGDLLSLDQLNIDLGEELGEGLELVQEEDEIDMSNLERMSEEAPVVRLVNAILVDALRRGASDIHVEPYEKEFRVRFRIDGVLYDVLHPPLKLRDALISRLKIMAKLDISEKRLPQDGRIKLKIKADGRSRELDFRVSTLPTLFGEKVVLRILDKERLMLDMTKLGFEPESLVKFQRAINKPYGMVLVTGPTGSGKTNTLYSAIQALNKPETNIMTAEDPVEFNLPGINQVQIKEQIGLNFAAALRAFLRQDPNIILVGEIRDFETAEIAIKAALTGHLVLSTLHTNDAPSTISRLMNMGIEPFLVATSVNLIQAQRLVRRICEDCRVECPMPPEALIEVGFSPEEARQIKTYKGRGCRACNGTGYRGRIGLYEVMEMTDELRELILVGASALELRRKAIEDGMITLRESGLHKIRNGITTVEEVVRETVA</sequence>
<dbReference type="GO" id="GO:0009297">
    <property type="term" value="P:pilus assembly"/>
    <property type="evidence" value="ECO:0007669"/>
    <property type="project" value="InterPro"/>
</dbReference>
<dbReference type="SUPFAM" id="SSF160246">
    <property type="entry name" value="EspE N-terminal domain-like"/>
    <property type="match status" value="1"/>
</dbReference>
<dbReference type="AlphaFoldDB" id="A0A0B6WWF3"/>
<evidence type="ECO:0000313" key="9">
    <source>
        <dbReference type="Proteomes" id="UP000031518"/>
    </source>
</evidence>
<name>A0A0B6WWF3_9BACT</name>
<dbReference type="Proteomes" id="UP000031518">
    <property type="component" value="Unassembled WGS sequence"/>
</dbReference>
<dbReference type="Pfam" id="PF05157">
    <property type="entry name" value="MshEN"/>
    <property type="match status" value="1"/>
</dbReference>
<dbReference type="Gene3D" id="3.30.300.160">
    <property type="entry name" value="Type II secretion system, protein E, N-terminal domain"/>
    <property type="match status" value="1"/>
</dbReference>
<protein>
    <submittedName>
        <fullName evidence="8">Type IV-A pilus assembly ATPase PilB</fullName>
    </submittedName>
</protein>
<dbReference type="CDD" id="cd01129">
    <property type="entry name" value="PulE-GspE-like"/>
    <property type="match status" value="1"/>
</dbReference>
<keyword evidence="9" id="KW-1185">Reference proteome</keyword>
<reference evidence="8 9" key="1">
    <citation type="submission" date="2013-12" db="EMBL/GenBank/DDBJ databases">
        <authorList>
            <person name="Stott M."/>
        </authorList>
    </citation>
    <scope>NUCLEOTIDE SEQUENCE [LARGE SCALE GENOMIC DNA]</scope>
    <source>
        <strain evidence="8 9">K22</strain>
    </source>
</reference>
<dbReference type="InterPro" id="IPR037257">
    <property type="entry name" value="T2SS_E_N_sf"/>
</dbReference>
<keyword evidence="4" id="KW-0547">Nucleotide-binding</keyword>
<keyword evidence="5" id="KW-0067">ATP-binding</keyword>
<dbReference type="Gene3D" id="3.30.450.90">
    <property type="match status" value="1"/>
</dbReference>
<dbReference type="Pfam" id="PF00437">
    <property type="entry name" value="T2SSE"/>
    <property type="match status" value="1"/>
</dbReference>
<evidence type="ECO:0000256" key="3">
    <source>
        <dbReference type="ARBA" id="ARBA00022490"/>
    </source>
</evidence>
<comment type="similarity">
    <text evidence="2">Belongs to the GSP E family.</text>
</comment>
<dbReference type="SUPFAM" id="SSF52540">
    <property type="entry name" value="P-loop containing nucleoside triphosphate hydrolases"/>
    <property type="match status" value="1"/>
</dbReference>
<dbReference type="FunFam" id="3.30.450.90:FF:000001">
    <property type="entry name" value="Type II secretion system ATPase GspE"/>
    <property type="match status" value="1"/>
</dbReference>
<dbReference type="InterPro" id="IPR007831">
    <property type="entry name" value="T2SS_GspE_N"/>
</dbReference>
<dbReference type="FunFam" id="3.30.300.160:FF:000002">
    <property type="entry name" value="Type II secretion system protein E"/>
    <property type="match status" value="1"/>
</dbReference>
<dbReference type="RefSeq" id="WP_041975952.1">
    <property type="nucleotide sequence ID" value="NZ_CBXV010000005.1"/>
</dbReference>
<dbReference type="GO" id="GO:0005886">
    <property type="term" value="C:plasma membrane"/>
    <property type="evidence" value="ECO:0007669"/>
    <property type="project" value="TreeGrafter"/>
</dbReference>
<dbReference type="NCBIfam" id="TIGR02538">
    <property type="entry name" value="type_IV_pilB"/>
    <property type="match status" value="1"/>
</dbReference>
<dbReference type="PANTHER" id="PTHR30258:SF1">
    <property type="entry name" value="PROTEIN TRANSPORT PROTEIN HOFB HOMOLOG"/>
    <property type="match status" value="1"/>
</dbReference>
<evidence type="ECO:0000256" key="2">
    <source>
        <dbReference type="ARBA" id="ARBA00006611"/>
    </source>
</evidence>
<dbReference type="EMBL" id="CBXV010000005">
    <property type="protein sequence ID" value="CDM65588.1"/>
    <property type="molecule type" value="Genomic_DNA"/>
</dbReference>
<dbReference type="OrthoDB" id="9808272at2"/>
<dbReference type="InterPro" id="IPR027417">
    <property type="entry name" value="P-loop_NTPase"/>
</dbReference>
<dbReference type="Gene3D" id="3.40.50.300">
    <property type="entry name" value="P-loop containing nucleotide triphosphate hydrolases"/>
    <property type="match status" value="1"/>
</dbReference>
<keyword evidence="3" id="KW-0963">Cytoplasm</keyword>
<dbReference type="InterPro" id="IPR013374">
    <property type="entry name" value="ATPase_typ4_pilus-assembl_PilB"/>
</dbReference>
<evidence type="ECO:0000313" key="8">
    <source>
        <dbReference type="EMBL" id="CDM65588.1"/>
    </source>
</evidence>
<evidence type="ECO:0000259" key="6">
    <source>
        <dbReference type="Pfam" id="PF00437"/>
    </source>
</evidence>
<feature type="domain" description="Bacterial type II secretion system protein E" evidence="6">
    <location>
        <begin position="205"/>
        <end position="592"/>
    </location>
</feature>
<dbReference type="GO" id="GO:0005524">
    <property type="term" value="F:ATP binding"/>
    <property type="evidence" value="ECO:0007669"/>
    <property type="project" value="UniProtKB-KW"/>
</dbReference>
<proteinExistence type="inferred from homology"/>
<dbReference type="GO" id="GO:0005737">
    <property type="term" value="C:cytoplasm"/>
    <property type="evidence" value="ECO:0007669"/>
    <property type="project" value="UniProtKB-SubCell"/>
</dbReference>
<accession>A0A0B6WWF3</accession>
<reference evidence="8 9" key="2">
    <citation type="submission" date="2015-01" db="EMBL/GenBank/DDBJ databases">
        <title>Complete genome sequence of Pyrinomonas methylaliphatogenes type strain K22T.</title>
        <authorList>
            <person name="Lee K.C.Y."/>
            <person name="Power J.F."/>
            <person name="Dunfield P.F."/>
            <person name="Morgan X.C."/>
            <person name="Huttenhower C."/>
            <person name="Stott M.B."/>
        </authorList>
    </citation>
    <scope>NUCLEOTIDE SEQUENCE [LARGE SCALE GENOMIC DNA]</scope>
    <source>
        <strain evidence="8 9">K22</strain>
    </source>
</reference>
<evidence type="ECO:0000256" key="5">
    <source>
        <dbReference type="ARBA" id="ARBA00022840"/>
    </source>
</evidence>
<dbReference type="GO" id="GO:0016887">
    <property type="term" value="F:ATP hydrolysis activity"/>
    <property type="evidence" value="ECO:0007669"/>
    <property type="project" value="InterPro"/>
</dbReference>